<dbReference type="EC" id="5.6.2.4" evidence="9"/>
<reference evidence="15 16" key="1">
    <citation type="journal article" date="2016" name="Nat. Commun.">
        <title>Thousands of microbial genomes shed light on interconnected biogeochemical processes in an aquifer system.</title>
        <authorList>
            <person name="Anantharaman K."/>
            <person name="Brown C.T."/>
            <person name="Hug L.A."/>
            <person name="Sharon I."/>
            <person name="Castelle C.J."/>
            <person name="Probst A.J."/>
            <person name="Thomas B.C."/>
            <person name="Singh A."/>
            <person name="Wilkins M.J."/>
            <person name="Karaoz U."/>
            <person name="Brodie E.L."/>
            <person name="Williams K.H."/>
            <person name="Hubbard S.S."/>
            <person name="Banfield J.F."/>
        </authorList>
    </citation>
    <scope>NUCLEOTIDE SEQUENCE [LARGE SCALE GENOMIC DNA]</scope>
</reference>
<dbReference type="PROSITE" id="PS51217">
    <property type="entry name" value="UVRD_HELICASE_CTER"/>
    <property type="match status" value="1"/>
</dbReference>
<keyword evidence="7" id="KW-0413">Isomerase</keyword>
<dbReference type="Gene3D" id="1.10.10.160">
    <property type="match status" value="1"/>
</dbReference>
<evidence type="ECO:0000256" key="7">
    <source>
        <dbReference type="ARBA" id="ARBA00023235"/>
    </source>
</evidence>
<feature type="domain" description="UvrD-like helicase ATP-binding" evidence="13">
    <location>
        <begin position="5"/>
        <end position="289"/>
    </location>
</feature>
<dbReference type="InterPro" id="IPR014017">
    <property type="entry name" value="DNA_helicase_UvrD-like_C"/>
</dbReference>
<evidence type="ECO:0000259" key="13">
    <source>
        <dbReference type="PROSITE" id="PS51198"/>
    </source>
</evidence>
<dbReference type="PANTHER" id="PTHR11070:SF2">
    <property type="entry name" value="ATP-DEPENDENT DNA HELICASE SRS2"/>
    <property type="match status" value="1"/>
</dbReference>
<evidence type="ECO:0000313" key="16">
    <source>
        <dbReference type="Proteomes" id="UP000177701"/>
    </source>
</evidence>
<dbReference type="SUPFAM" id="SSF52540">
    <property type="entry name" value="P-loop containing nucleoside triphosphate hydrolases"/>
    <property type="match status" value="1"/>
</dbReference>
<evidence type="ECO:0000313" key="15">
    <source>
        <dbReference type="EMBL" id="OGD15759.1"/>
    </source>
</evidence>
<evidence type="ECO:0000256" key="4">
    <source>
        <dbReference type="ARBA" id="ARBA00022806"/>
    </source>
</evidence>
<name>A0A1F5AB40_9BACT</name>
<gene>
    <name evidence="15" type="ORF">A2V47_01195</name>
</gene>
<dbReference type="Proteomes" id="UP000177701">
    <property type="component" value="Unassembled WGS sequence"/>
</dbReference>
<evidence type="ECO:0000256" key="6">
    <source>
        <dbReference type="ARBA" id="ARBA00023125"/>
    </source>
</evidence>
<comment type="catalytic activity">
    <reaction evidence="11">
        <text>ATP + H2O = ADP + phosphate + H(+)</text>
        <dbReference type="Rhea" id="RHEA:13065"/>
        <dbReference type="ChEBI" id="CHEBI:15377"/>
        <dbReference type="ChEBI" id="CHEBI:15378"/>
        <dbReference type="ChEBI" id="CHEBI:30616"/>
        <dbReference type="ChEBI" id="CHEBI:43474"/>
        <dbReference type="ChEBI" id="CHEBI:456216"/>
        <dbReference type="EC" id="5.6.2.4"/>
    </reaction>
</comment>
<sequence length="715" mass="83082">MTILDNLNSRQQEAVEVKEASILVIAGAGSGKTKVLTHRIAYLIFQKKIDPGNILAVTFTNKAAQEMKNRIELLSKVSSNRNMMKGLWMGTFHSICARILRQEIDILGYDKNFIIYDKGDQLSMIRRCLETLDLDNKKYSPNIISSIIDRAKNNLEDVELFEYNAIGYFKKIVARVYQQYQIDLFENNALDFGDLILLTVKLFRERPEILEHYQNKFRFILVDEYQDINIAQYQLVKLLSNRDHNLFVVGDPDQSIYKFRGADLSNILRFEQDFPHSRVIKLEQNYRSTKVILEGAINLIKHNRNRKEKELWTDKKGGEKIRCFEAVSALDEALFVSQEIKKLNKEEDKAFNNFAILYRTNAQSRAFEEIFSKEGVPFRIVGGLRFYERKEVKDILAYLRFIYDQKDGVSFFRIINNAKLGIGKITLSKIEELARKNNLNFHQALKQGLRVIKISADRKEAIKKHTSLIDELNEKKKEIKGSELLIELIKKINYYEELKKEGEFKAQSKIENIKELILAVQEFEEKNEDKSITAFLEYVALITDIDLYKGEEDVVTVMTLHSAKGLEFPVVFITGFEEGIFPHSRSLNSEEELEEERRLCYVGMTRAKERLYLTYAWRRNLNGNTLFNSVSRFISEIPKHLKEEADIEKGEEIPSIDNRREKIEVAVGDKIRHVDWGIGVILNKIDTKNDIFITVDFERVGSKKLSVNFAPLEKV</sequence>
<dbReference type="Pfam" id="PF00580">
    <property type="entry name" value="UvrD-helicase"/>
    <property type="match status" value="1"/>
</dbReference>
<comment type="catalytic activity">
    <reaction evidence="8">
        <text>Couples ATP hydrolysis with the unwinding of duplex DNA by translocating in the 3'-5' direction.</text>
        <dbReference type="EC" id="5.6.2.4"/>
    </reaction>
</comment>
<dbReference type="InterPro" id="IPR013986">
    <property type="entry name" value="DExx_box_DNA_helicase_dom_sf"/>
</dbReference>
<dbReference type="InterPro" id="IPR000212">
    <property type="entry name" value="DNA_helicase_UvrD/REP"/>
</dbReference>
<evidence type="ECO:0000256" key="9">
    <source>
        <dbReference type="ARBA" id="ARBA00034808"/>
    </source>
</evidence>
<evidence type="ECO:0000256" key="12">
    <source>
        <dbReference type="PROSITE-ProRule" id="PRU00560"/>
    </source>
</evidence>
<dbReference type="AlphaFoldDB" id="A0A1F5AB40"/>
<keyword evidence="5 12" id="KW-0067">ATP-binding</keyword>
<dbReference type="Gene3D" id="1.10.486.10">
    <property type="entry name" value="PCRA, domain 4"/>
    <property type="match status" value="1"/>
</dbReference>
<comment type="similarity">
    <text evidence="1">Belongs to the helicase family. UvrD subfamily.</text>
</comment>
<dbReference type="GO" id="GO:0016887">
    <property type="term" value="F:ATP hydrolysis activity"/>
    <property type="evidence" value="ECO:0007669"/>
    <property type="project" value="RHEA"/>
</dbReference>
<organism evidence="15 16">
    <name type="scientific">Candidatus Sediminicultor quintus</name>
    <dbReference type="NCBI Taxonomy" id="1797291"/>
    <lineage>
        <taxon>Bacteria</taxon>
        <taxon>Pseudomonadati</taxon>
        <taxon>Atribacterota</taxon>
        <taxon>Candidatus Phoenicimicrobiia</taxon>
        <taxon>Candidatus Pheonicimicrobiales</taxon>
        <taxon>Candidatus Phoenicimicrobiaceae</taxon>
        <taxon>Candidatus Sediminicultor</taxon>
    </lineage>
</organism>
<dbReference type="FunFam" id="1.10.486.10:FF:000003">
    <property type="entry name" value="ATP-dependent DNA helicase"/>
    <property type="match status" value="1"/>
</dbReference>
<dbReference type="GO" id="GO:0005524">
    <property type="term" value="F:ATP binding"/>
    <property type="evidence" value="ECO:0007669"/>
    <property type="project" value="UniProtKB-UniRule"/>
</dbReference>
<evidence type="ECO:0000256" key="1">
    <source>
        <dbReference type="ARBA" id="ARBA00009922"/>
    </source>
</evidence>
<keyword evidence="6" id="KW-0238">DNA-binding</keyword>
<accession>A0A1F5AB40</accession>
<feature type="domain" description="UvrD-like helicase C-terminal" evidence="14">
    <location>
        <begin position="290"/>
        <end position="565"/>
    </location>
</feature>
<dbReference type="PANTHER" id="PTHR11070">
    <property type="entry name" value="UVRD / RECB / PCRA DNA HELICASE FAMILY MEMBER"/>
    <property type="match status" value="1"/>
</dbReference>
<dbReference type="GO" id="GO:0003677">
    <property type="term" value="F:DNA binding"/>
    <property type="evidence" value="ECO:0007669"/>
    <property type="project" value="UniProtKB-KW"/>
</dbReference>
<dbReference type="InterPro" id="IPR027417">
    <property type="entry name" value="P-loop_NTPase"/>
</dbReference>
<evidence type="ECO:0000256" key="3">
    <source>
        <dbReference type="ARBA" id="ARBA00022801"/>
    </source>
</evidence>
<dbReference type="GO" id="GO:0005829">
    <property type="term" value="C:cytosol"/>
    <property type="evidence" value="ECO:0007669"/>
    <property type="project" value="TreeGrafter"/>
</dbReference>
<dbReference type="PROSITE" id="PS51198">
    <property type="entry name" value="UVRD_HELICASE_ATP_BIND"/>
    <property type="match status" value="1"/>
</dbReference>
<dbReference type="GO" id="GO:0043138">
    <property type="term" value="F:3'-5' DNA helicase activity"/>
    <property type="evidence" value="ECO:0007669"/>
    <property type="project" value="UniProtKB-EC"/>
</dbReference>
<dbReference type="CDD" id="cd17932">
    <property type="entry name" value="DEXQc_UvrD"/>
    <property type="match status" value="1"/>
</dbReference>
<dbReference type="Gene3D" id="3.40.50.300">
    <property type="entry name" value="P-loop containing nucleotide triphosphate hydrolases"/>
    <property type="match status" value="2"/>
</dbReference>
<protein>
    <recommendedName>
        <fullName evidence="9">DNA 3'-5' helicase</fullName>
        <ecNumber evidence="9">5.6.2.4</ecNumber>
    </recommendedName>
    <alternativeName>
        <fullName evidence="10">DNA 3'-5' helicase II</fullName>
    </alternativeName>
</protein>
<dbReference type="STRING" id="1797291.A2V47_01195"/>
<keyword evidence="2 12" id="KW-0547">Nucleotide-binding</keyword>
<keyword evidence="4 12" id="KW-0347">Helicase</keyword>
<comment type="caution">
    <text evidence="15">The sequence shown here is derived from an EMBL/GenBank/DDBJ whole genome shotgun (WGS) entry which is preliminary data.</text>
</comment>
<evidence type="ECO:0000256" key="5">
    <source>
        <dbReference type="ARBA" id="ARBA00022840"/>
    </source>
</evidence>
<evidence type="ECO:0000256" key="10">
    <source>
        <dbReference type="ARBA" id="ARBA00034923"/>
    </source>
</evidence>
<keyword evidence="3 12" id="KW-0378">Hydrolase</keyword>
<dbReference type="Pfam" id="PF13361">
    <property type="entry name" value="UvrD_C"/>
    <property type="match status" value="1"/>
</dbReference>
<evidence type="ECO:0000256" key="8">
    <source>
        <dbReference type="ARBA" id="ARBA00034617"/>
    </source>
</evidence>
<feature type="binding site" evidence="12">
    <location>
        <begin position="26"/>
        <end position="33"/>
    </location>
    <ligand>
        <name>ATP</name>
        <dbReference type="ChEBI" id="CHEBI:30616"/>
    </ligand>
</feature>
<dbReference type="GO" id="GO:0000725">
    <property type="term" value="P:recombinational repair"/>
    <property type="evidence" value="ECO:0007669"/>
    <property type="project" value="TreeGrafter"/>
</dbReference>
<dbReference type="GO" id="GO:0033202">
    <property type="term" value="C:DNA helicase complex"/>
    <property type="evidence" value="ECO:0007669"/>
    <property type="project" value="TreeGrafter"/>
</dbReference>
<dbReference type="Pfam" id="PF21196">
    <property type="entry name" value="PcrA_UvrD_tudor"/>
    <property type="match status" value="1"/>
</dbReference>
<dbReference type="InterPro" id="IPR014016">
    <property type="entry name" value="UvrD-like_ATP-bd"/>
</dbReference>
<evidence type="ECO:0000259" key="14">
    <source>
        <dbReference type="PROSITE" id="PS51217"/>
    </source>
</evidence>
<proteinExistence type="inferred from homology"/>
<evidence type="ECO:0000256" key="11">
    <source>
        <dbReference type="ARBA" id="ARBA00048988"/>
    </source>
</evidence>
<evidence type="ECO:0000256" key="2">
    <source>
        <dbReference type="ARBA" id="ARBA00022741"/>
    </source>
</evidence>
<dbReference type="EMBL" id="MEYH01000048">
    <property type="protein sequence ID" value="OGD15759.1"/>
    <property type="molecule type" value="Genomic_DNA"/>
</dbReference>